<evidence type="ECO:0000259" key="4">
    <source>
        <dbReference type="Pfam" id="PF01755"/>
    </source>
</evidence>
<reference evidence="5" key="1">
    <citation type="submission" date="2023-03" db="EMBL/GenBank/DDBJ databases">
        <title>Complete genome of Cladonia borealis.</title>
        <authorList>
            <person name="Park H."/>
        </authorList>
    </citation>
    <scope>NUCLEOTIDE SEQUENCE</scope>
    <source>
        <strain evidence="5">ANT050790</strain>
    </source>
</reference>
<feature type="domain" description="Glycosyl transferase family 25" evidence="4">
    <location>
        <begin position="64"/>
        <end position="153"/>
    </location>
</feature>
<dbReference type="PANTHER" id="PTHR10730:SF53">
    <property type="entry name" value="GLYCOSYLTRANSFERASE 25 FAMILY MEMBER"/>
    <property type="match status" value="1"/>
</dbReference>
<comment type="caution">
    <text evidence="5">The sequence shown here is derived from an EMBL/GenBank/DDBJ whole genome shotgun (WGS) entry which is preliminary data.</text>
</comment>
<dbReference type="CDD" id="cd06532">
    <property type="entry name" value="Glyco_transf_25"/>
    <property type="match status" value="1"/>
</dbReference>
<accession>A0AA39RAP3</accession>
<dbReference type="AlphaFoldDB" id="A0AA39RAP3"/>
<gene>
    <name evidence="5" type="ORF">JMJ35_001166</name>
</gene>
<organism evidence="5 6">
    <name type="scientific">Cladonia borealis</name>
    <dbReference type="NCBI Taxonomy" id="184061"/>
    <lineage>
        <taxon>Eukaryota</taxon>
        <taxon>Fungi</taxon>
        <taxon>Dikarya</taxon>
        <taxon>Ascomycota</taxon>
        <taxon>Pezizomycotina</taxon>
        <taxon>Lecanoromycetes</taxon>
        <taxon>OSLEUM clade</taxon>
        <taxon>Lecanoromycetidae</taxon>
        <taxon>Lecanorales</taxon>
        <taxon>Lecanorineae</taxon>
        <taxon>Cladoniaceae</taxon>
        <taxon>Cladonia</taxon>
    </lineage>
</organism>
<sequence length="393" mass="44327">MQPHPHLRKAVIFFCVTFFIASWSSFLHQNLPSRHHGEDTKNASLTNSIYNTTLGYQAVYALVLPDRLDRAQSLLDAANATNINVTILDAVRDRQIPKDAWPKHWGEQRDPKEGELGCLVSHVRTWKKIVAEKVTSALIMESDADWDMRIKDIMGPMGEGIKALVDWPFNRTLEQTGGIPDGTLSPYGDNWDIIWMGHCGSYNYGDGRIWRFNDTAVPPEEHEYRFGGVPEDDQHVPGTRMVYSLRGGVCSTAYAISYQGAVKLVKYFEDAGDNIDLALGWYCDHMVDMACVGVWPQVITAAATRSNILHPEGEVAPGQDIDEEIHPGPSLQYSARVNAQKAMQGLGQEHWQPEWNSTWVMKNDEWKLVTFDEYKVIKEVEAMEKMNSTVTKG</sequence>
<dbReference type="EMBL" id="JAFEKC020000002">
    <property type="protein sequence ID" value="KAK0516563.1"/>
    <property type="molecule type" value="Genomic_DNA"/>
</dbReference>
<dbReference type="InterPro" id="IPR050757">
    <property type="entry name" value="Collagen_mod_GT25"/>
</dbReference>
<evidence type="ECO:0000313" key="5">
    <source>
        <dbReference type="EMBL" id="KAK0516563.1"/>
    </source>
</evidence>
<dbReference type="PANTHER" id="PTHR10730">
    <property type="entry name" value="PROCOLLAGEN-LYSINE,2-OXOGLUTARATE 5-DIOXYGENASE/GLYCOSYLTRANSFERASE 25 FAMILY MEMBER"/>
    <property type="match status" value="1"/>
</dbReference>
<keyword evidence="2" id="KW-0328">Glycosyltransferase</keyword>
<evidence type="ECO:0000256" key="2">
    <source>
        <dbReference type="ARBA" id="ARBA00022676"/>
    </source>
</evidence>
<proteinExistence type="inferred from homology"/>
<dbReference type="Proteomes" id="UP001166286">
    <property type="component" value="Unassembled WGS sequence"/>
</dbReference>
<evidence type="ECO:0000256" key="3">
    <source>
        <dbReference type="ARBA" id="ARBA00022679"/>
    </source>
</evidence>
<keyword evidence="3" id="KW-0808">Transferase</keyword>
<dbReference type="GO" id="GO:0016740">
    <property type="term" value="F:transferase activity"/>
    <property type="evidence" value="ECO:0007669"/>
    <property type="project" value="UniProtKB-KW"/>
</dbReference>
<protein>
    <recommendedName>
        <fullName evidence="4">Glycosyl transferase family 25 domain-containing protein</fullName>
    </recommendedName>
</protein>
<name>A0AA39RAP3_9LECA</name>
<evidence type="ECO:0000256" key="1">
    <source>
        <dbReference type="ARBA" id="ARBA00006721"/>
    </source>
</evidence>
<dbReference type="Pfam" id="PF01755">
    <property type="entry name" value="Glyco_transf_25"/>
    <property type="match status" value="1"/>
</dbReference>
<evidence type="ECO:0000313" key="6">
    <source>
        <dbReference type="Proteomes" id="UP001166286"/>
    </source>
</evidence>
<dbReference type="InterPro" id="IPR002654">
    <property type="entry name" value="Glyco_trans_25"/>
</dbReference>
<comment type="similarity">
    <text evidence="1">Belongs to the glycosyltransferase 25 family.</text>
</comment>
<keyword evidence="6" id="KW-1185">Reference proteome</keyword>